<dbReference type="GO" id="GO:0000448">
    <property type="term" value="P:cleavage in ITS2 between 5.8S rRNA and LSU-rRNA of tricistronic rRNA transcript (SSU-rRNA, 5.8S rRNA, LSU-rRNA)"/>
    <property type="evidence" value="ECO:0007669"/>
    <property type="project" value="TreeGrafter"/>
</dbReference>
<dbReference type="GO" id="GO:0005634">
    <property type="term" value="C:nucleus"/>
    <property type="evidence" value="ECO:0007669"/>
    <property type="project" value="TreeGrafter"/>
</dbReference>
<evidence type="ECO:0000256" key="2">
    <source>
        <dbReference type="ARBA" id="ARBA00011003"/>
    </source>
</evidence>
<keyword evidence="5" id="KW-0808">Transferase</keyword>
<evidence type="ECO:0000256" key="8">
    <source>
        <dbReference type="ARBA" id="ARBA00022840"/>
    </source>
</evidence>
<feature type="domain" description="Clp1 P-loop" evidence="10">
    <location>
        <begin position="256"/>
        <end position="441"/>
    </location>
</feature>
<evidence type="ECO:0000259" key="10">
    <source>
        <dbReference type="Pfam" id="PF16575"/>
    </source>
</evidence>
<dbReference type="STRING" id="357750.A0A2S6C490"/>
<accession>A0A2S6C490</accession>
<evidence type="ECO:0000256" key="1">
    <source>
        <dbReference type="ARBA" id="ARBA00003798"/>
    </source>
</evidence>
<organism evidence="11 12">
    <name type="scientific">Cercospora berteroae</name>
    <dbReference type="NCBI Taxonomy" id="357750"/>
    <lineage>
        <taxon>Eukaryota</taxon>
        <taxon>Fungi</taxon>
        <taxon>Dikarya</taxon>
        <taxon>Ascomycota</taxon>
        <taxon>Pezizomycotina</taxon>
        <taxon>Dothideomycetes</taxon>
        <taxon>Dothideomycetidae</taxon>
        <taxon>Mycosphaerellales</taxon>
        <taxon>Mycosphaerellaceae</taxon>
        <taxon>Cercospora</taxon>
    </lineage>
</organism>
<dbReference type="EMBL" id="PNEN01000562">
    <property type="protein sequence ID" value="PPJ54545.1"/>
    <property type="molecule type" value="Genomic_DNA"/>
</dbReference>
<evidence type="ECO:0000313" key="11">
    <source>
        <dbReference type="EMBL" id="PPJ54545.1"/>
    </source>
</evidence>
<dbReference type="AlphaFoldDB" id="A0A2S6C490"/>
<dbReference type="Proteomes" id="UP000237631">
    <property type="component" value="Unassembled WGS sequence"/>
</dbReference>
<evidence type="ECO:0000256" key="6">
    <source>
        <dbReference type="ARBA" id="ARBA00022741"/>
    </source>
</evidence>
<feature type="compositionally biased region" description="Low complexity" evidence="9">
    <location>
        <begin position="28"/>
        <end position="48"/>
    </location>
</feature>
<sequence length="634" mass="68389">MAAAKRKAREAFGKNKSQDLRSTEPQLSAFAAARAFSSSADGPESASSTCRPKDENGFGAIEELSAHETTGSTRTALEDPAVSMEPQLSDAAKINVTLSTIKQDAIDLSNDDAMVISMRPEESVTFLGDFNLQVLNGVVSIYGSMIHANRGVQRVYAPAISPLPVITARKPETAILVTSISSGLASIEPLSPMFRYICSSAEGDSRSFCVLPNSRDDPMGRAITPLEIDDGTRKVISQLNARLDAGGRAPRIMAIGGKSSGKSTFNRILCNTVTSRADESSCAYIDLDPGQPEFGPPGQLSLLEVTAPILGPAFTHQASTRNSNYRLIRSHTIASTTFKDDPDHYLACAVDLLSYAPKDMPIIVNSCGWVNGLGASTIVSLASKLSISDLVSLDPIETELLSEVAAVVSSVPLRISRRQRQQAFRTPAELRAMQTMAYFHQKSSLSSVKWITKPINEIRPWVVSYSTESPGIAAVLNYGQAPHPDFLGEVLDGSIVAITVIDDQALDQEAIHHTATEHIPYLPPSATGHTPPLDPRRSHCIGLGLIRGIDTENQTLQLVTPVAQSEIEAIADKQVVLIRGGFDPPEWAYLEDWYAAGGSADSAEERPWVSFQEQAGIEGSIWRMRHPPMAKDVK</sequence>
<keyword evidence="7" id="KW-0418">Kinase</keyword>
<dbReference type="GO" id="GO:0051731">
    <property type="term" value="F:polynucleotide 5'-hydroxyl-kinase activity"/>
    <property type="evidence" value="ECO:0007669"/>
    <property type="project" value="InterPro"/>
</dbReference>
<evidence type="ECO:0000256" key="4">
    <source>
        <dbReference type="ARBA" id="ARBA00019824"/>
    </source>
</evidence>
<dbReference type="Gene3D" id="3.40.50.300">
    <property type="entry name" value="P-loop containing nucleotide triphosphate hydrolases"/>
    <property type="match status" value="1"/>
</dbReference>
<evidence type="ECO:0000313" key="12">
    <source>
        <dbReference type="Proteomes" id="UP000237631"/>
    </source>
</evidence>
<protein>
    <recommendedName>
        <fullName evidence="4">Polynucleotide 5'-hydroxyl-kinase GRC3</fullName>
    </recommendedName>
    <alternativeName>
        <fullName evidence="3">Polynucleotide 5'-hydroxyl-kinase grc3</fullName>
    </alternativeName>
</protein>
<dbReference type="InterPro" id="IPR045116">
    <property type="entry name" value="Clp1/Grc3"/>
</dbReference>
<keyword evidence="12" id="KW-1185">Reference proteome</keyword>
<comment type="function">
    <text evidence="1">Polynucleotide 5'-kinase involved in rRNA processing.</text>
</comment>
<dbReference type="GO" id="GO:0005524">
    <property type="term" value="F:ATP binding"/>
    <property type="evidence" value="ECO:0007669"/>
    <property type="project" value="UniProtKB-KW"/>
</dbReference>
<feature type="compositionally biased region" description="Basic and acidic residues" evidence="9">
    <location>
        <begin position="9"/>
        <end position="22"/>
    </location>
</feature>
<dbReference type="PANTHER" id="PTHR12755:SF3">
    <property type="entry name" value="POLYNUCLEOTIDE 5'-HYDROXYL-KINASE NOL9"/>
    <property type="match status" value="1"/>
</dbReference>
<keyword evidence="6" id="KW-0547">Nucleotide-binding</keyword>
<feature type="region of interest" description="Disordered" evidence="9">
    <location>
        <begin position="1"/>
        <end position="56"/>
    </location>
</feature>
<evidence type="ECO:0000256" key="3">
    <source>
        <dbReference type="ARBA" id="ARBA00018706"/>
    </source>
</evidence>
<comment type="caution">
    <text evidence="11">The sequence shown here is derived from an EMBL/GenBank/DDBJ whole genome shotgun (WGS) entry which is preliminary data.</text>
</comment>
<proteinExistence type="inferred from homology"/>
<dbReference type="Pfam" id="PF16575">
    <property type="entry name" value="CLP1_P"/>
    <property type="match status" value="1"/>
</dbReference>
<dbReference type="InterPro" id="IPR027417">
    <property type="entry name" value="P-loop_NTPase"/>
</dbReference>
<dbReference type="PANTHER" id="PTHR12755">
    <property type="entry name" value="CLEAVAGE/POLYADENYLATION FACTOR IA SUBUNIT CLP1P"/>
    <property type="match status" value="1"/>
</dbReference>
<gene>
    <name evidence="11" type="ORF">CBER1_02465</name>
</gene>
<dbReference type="OrthoDB" id="4054781at2759"/>
<dbReference type="InterPro" id="IPR032319">
    <property type="entry name" value="CLP1_P"/>
</dbReference>
<comment type="similarity">
    <text evidence="2">Belongs to the Clp1 family. NOL9/GRC3 subfamily.</text>
</comment>
<name>A0A2S6C490_9PEZI</name>
<reference evidence="12" key="1">
    <citation type="journal article" date="2017" name="bioRxiv">
        <title>Conservation of a gene cluster reveals novel cercosporin biosynthetic mechanisms and extends production to the genus Colletotrichum.</title>
        <authorList>
            <person name="de Jonge R."/>
            <person name="Ebert M.K."/>
            <person name="Huitt-Roehl C.R."/>
            <person name="Pal P."/>
            <person name="Suttle J.C."/>
            <person name="Spanner R.E."/>
            <person name="Neubauer J.D."/>
            <person name="Jurick W.M.II."/>
            <person name="Stott K.A."/>
            <person name="Secor G.A."/>
            <person name="Thomma B.P.H.J."/>
            <person name="Van de Peer Y."/>
            <person name="Townsend C.A."/>
            <person name="Bolton M.D."/>
        </authorList>
    </citation>
    <scope>NUCLEOTIDE SEQUENCE [LARGE SCALE GENOMIC DNA]</scope>
    <source>
        <strain evidence="12">CBS538.71</strain>
    </source>
</reference>
<keyword evidence="8" id="KW-0067">ATP-binding</keyword>
<evidence type="ECO:0000256" key="9">
    <source>
        <dbReference type="SAM" id="MobiDB-lite"/>
    </source>
</evidence>
<evidence type="ECO:0000256" key="5">
    <source>
        <dbReference type="ARBA" id="ARBA00022679"/>
    </source>
</evidence>
<evidence type="ECO:0000256" key="7">
    <source>
        <dbReference type="ARBA" id="ARBA00022777"/>
    </source>
</evidence>